<accession>A0A9X0AJ42</accession>
<dbReference type="Proteomes" id="UP001152300">
    <property type="component" value="Unassembled WGS sequence"/>
</dbReference>
<dbReference type="PANTHER" id="PTHR10039:SF14">
    <property type="entry name" value="NACHT DOMAIN-CONTAINING PROTEIN"/>
    <property type="match status" value="1"/>
</dbReference>
<feature type="transmembrane region" description="Helical" evidence="2">
    <location>
        <begin position="468"/>
        <end position="500"/>
    </location>
</feature>
<dbReference type="Gene3D" id="3.40.50.300">
    <property type="entry name" value="P-loop containing nucleotide triphosphate hydrolases"/>
    <property type="match status" value="1"/>
</dbReference>
<dbReference type="Pfam" id="PF24883">
    <property type="entry name" value="NPHP3_N"/>
    <property type="match status" value="1"/>
</dbReference>
<keyword evidence="1" id="KW-0677">Repeat</keyword>
<dbReference type="AlphaFoldDB" id="A0A9X0AJ42"/>
<evidence type="ECO:0000313" key="4">
    <source>
        <dbReference type="EMBL" id="KAJ8063732.1"/>
    </source>
</evidence>
<organism evidence="4 5">
    <name type="scientific">Sclerotinia nivalis</name>
    <dbReference type="NCBI Taxonomy" id="352851"/>
    <lineage>
        <taxon>Eukaryota</taxon>
        <taxon>Fungi</taxon>
        <taxon>Dikarya</taxon>
        <taxon>Ascomycota</taxon>
        <taxon>Pezizomycotina</taxon>
        <taxon>Leotiomycetes</taxon>
        <taxon>Helotiales</taxon>
        <taxon>Sclerotiniaceae</taxon>
        <taxon>Sclerotinia</taxon>
    </lineage>
</organism>
<reference evidence="4" key="1">
    <citation type="submission" date="2022-11" db="EMBL/GenBank/DDBJ databases">
        <title>Genome Resource of Sclerotinia nivalis Strain SnTB1, a Plant Pathogen Isolated from American Ginseng.</title>
        <authorList>
            <person name="Fan S."/>
        </authorList>
    </citation>
    <scope>NUCLEOTIDE SEQUENCE</scope>
    <source>
        <strain evidence="4">SnTB1</strain>
    </source>
</reference>
<proteinExistence type="predicted"/>
<evidence type="ECO:0000259" key="3">
    <source>
        <dbReference type="Pfam" id="PF24883"/>
    </source>
</evidence>
<keyword evidence="2" id="KW-0472">Membrane</keyword>
<evidence type="ECO:0000313" key="5">
    <source>
        <dbReference type="Proteomes" id="UP001152300"/>
    </source>
</evidence>
<gene>
    <name evidence="4" type="ORF">OCU04_007595</name>
</gene>
<dbReference type="PANTHER" id="PTHR10039">
    <property type="entry name" value="AMELOGENIN"/>
    <property type="match status" value="1"/>
</dbReference>
<dbReference type="InterPro" id="IPR056884">
    <property type="entry name" value="NPHP3-like_N"/>
</dbReference>
<dbReference type="EMBL" id="JAPEIS010000008">
    <property type="protein sequence ID" value="KAJ8063732.1"/>
    <property type="molecule type" value="Genomic_DNA"/>
</dbReference>
<comment type="caution">
    <text evidence="4">The sequence shown here is derived from an EMBL/GenBank/DDBJ whole genome shotgun (WGS) entry which is preliminary data.</text>
</comment>
<evidence type="ECO:0000256" key="1">
    <source>
        <dbReference type="ARBA" id="ARBA00022737"/>
    </source>
</evidence>
<keyword evidence="2" id="KW-1133">Transmembrane helix</keyword>
<name>A0A9X0AJ42_9HELO</name>
<dbReference type="OrthoDB" id="674604at2759"/>
<dbReference type="SUPFAM" id="SSF52540">
    <property type="entry name" value="P-loop containing nucleoside triphosphate hydrolases"/>
    <property type="match status" value="1"/>
</dbReference>
<sequence length="568" mass="65287">MATTISSYVASGNDVAGCGNIQINGPVMGNVNFPSTHLAGEQKKRQDECFSTLFLTHPGTDKEGICSRNGNPVKSTCQWIREVKEIKDFEQNWISDSKNFIWMHGGPGKGKTYLSIYLANYWISSNDPQQPNHLVLEYYCDKSNPQRNTALCVLRSLLCQLLNANNDLYQEILEEFDLCRQRNHDLASNAYIEDLWRIFKCMVNKLSKNIFFVLDGLDECDDDSIKFLQSKVEGFYGAVDAKYQMKFKTIIVSRSLQNKVQAQLYIDLDNLDQEYSEKRMKDLTTFVSENVDRISRIPDEYRDNLKQLLLSRTGETFLWVSLAVGEFNNNTGMLEEVISHPDSVNAWLPKGLDHMYDRILMNIPECRREISFNIIRCICIAMRPLTRTEIGMMINVSDVEVGIHIRNLENIIRSLDGQFQFIHLSLSDYLRSVPPLASPILSSHLFNKLLLAIEMVLRIPYLESALDLALFGLLTVIILCLIRGLLFYAGFTILTTVFYYRFGSRNFLKPLFLVRSFHQHLKIRAFGFKEQEAHEELFERCLVSMEKLRMNGCELEPGTSVAEVNKEK</sequence>
<protein>
    <recommendedName>
        <fullName evidence="3">Nephrocystin 3-like N-terminal domain-containing protein</fullName>
    </recommendedName>
</protein>
<keyword evidence="2" id="KW-0812">Transmembrane</keyword>
<evidence type="ECO:0000256" key="2">
    <source>
        <dbReference type="SAM" id="Phobius"/>
    </source>
</evidence>
<dbReference type="InterPro" id="IPR027417">
    <property type="entry name" value="P-loop_NTPase"/>
</dbReference>
<feature type="domain" description="Nephrocystin 3-like N-terminal" evidence="3">
    <location>
        <begin position="76"/>
        <end position="254"/>
    </location>
</feature>
<keyword evidence="5" id="KW-1185">Reference proteome</keyword>